<evidence type="ECO:0000256" key="1">
    <source>
        <dbReference type="ARBA" id="ARBA00004141"/>
    </source>
</evidence>
<feature type="transmembrane region" description="Helical" evidence="7">
    <location>
        <begin position="400"/>
        <end position="427"/>
    </location>
</feature>
<evidence type="ECO:0000256" key="7">
    <source>
        <dbReference type="SAM" id="Phobius"/>
    </source>
</evidence>
<organism evidence="9 10">
    <name type="scientific">Aspergillus calidoustus</name>
    <dbReference type="NCBI Taxonomy" id="454130"/>
    <lineage>
        <taxon>Eukaryota</taxon>
        <taxon>Fungi</taxon>
        <taxon>Dikarya</taxon>
        <taxon>Ascomycota</taxon>
        <taxon>Pezizomycotina</taxon>
        <taxon>Eurotiomycetes</taxon>
        <taxon>Eurotiomycetidae</taxon>
        <taxon>Eurotiales</taxon>
        <taxon>Aspergillaceae</taxon>
        <taxon>Aspergillus</taxon>
        <taxon>Aspergillus subgen. Nidulantes</taxon>
    </lineage>
</organism>
<evidence type="ECO:0000313" key="10">
    <source>
        <dbReference type="Proteomes" id="UP000054771"/>
    </source>
</evidence>
<dbReference type="EMBL" id="CDMC01000003">
    <property type="protein sequence ID" value="CEL03126.1"/>
    <property type="molecule type" value="Genomic_DNA"/>
</dbReference>
<feature type="transmembrane region" description="Helical" evidence="7">
    <location>
        <begin position="181"/>
        <end position="204"/>
    </location>
</feature>
<dbReference type="OrthoDB" id="3900342at2759"/>
<feature type="domain" description="Amino acid permease/ SLC12A" evidence="8">
    <location>
        <begin position="45"/>
        <end position="505"/>
    </location>
</feature>
<keyword evidence="2" id="KW-0813">Transport</keyword>
<dbReference type="GO" id="GO:0015171">
    <property type="term" value="F:amino acid transmembrane transporter activity"/>
    <property type="evidence" value="ECO:0007669"/>
    <property type="project" value="TreeGrafter"/>
</dbReference>
<dbReference type="FunFam" id="1.20.1740.10:FF:000006">
    <property type="entry name" value="General amino acid permease"/>
    <property type="match status" value="1"/>
</dbReference>
<evidence type="ECO:0000259" key="8">
    <source>
        <dbReference type="Pfam" id="PF00324"/>
    </source>
</evidence>
<dbReference type="PANTHER" id="PTHR43341">
    <property type="entry name" value="AMINO ACID PERMEASE"/>
    <property type="match status" value="1"/>
</dbReference>
<evidence type="ECO:0000256" key="4">
    <source>
        <dbReference type="ARBA" id="ARBA00022970"/>
    </source>
</evidence>
<keyword evidence="5 7" id="KW-1133">Transmembrane helix</keyword>
<dbReference type="STRING" id="454130.A0A0U5FV18"/>
<keyword evidence="6 7" id="KW-0472">Membrane</keyword>
<keyword evidence="4" id="KW-0029">Amino-acid transport</keyword>
<evidence type="ECO:0000256" key="2">
    <source>
        <dbReference type="ARBA" id="ARBA00022448"/>
    </source>
</evidence>
<proteinExistence type="predicted"/>
<dbReference type="PROSITE" id="PS00218">
    <property type="entry name" value="AMINO_ACID_PERMEASE_1"/>
    <property type="match status" value="1"/>
</dbReference>
<gene>
    <name evidence="9" type="ORF">ASPCAL04283</name>
</gene>
<dbReference type="Pfam" id="PF00324">
    <property type="entry name" value="AA_permease"/>
    <property type="match status" value="1"/>
</dbReference>
<dbReference type="Proteomes" id="UP000054771">
    <property type="component" value="Unassembled WGS sequence"/>
</dbReference>
<protein>
    <recommendedName>
        <fullName evidence="8">Amino acid permease/ SLC12A domain-containing protein</fullName>
    </recommendedName>
</protein>
<dbReference type="InterPro" id="IPR050524">
    <property type="entry name" value="APC_YAT"/>
</dbReference>
<evidence type="ECO:0000256" key="3">
    <source>
        <dbReference type="ARBA" id="ARBA00022692"/>
    </source>
</evidence>
<name>A0A0U5FV18_ASPCI</name>
<dbReference type="Gene3D" id="1.20.1740.10">
    <property type="entry name" value="Amino acid/polyamine transporter I"/>
    <property type="match status" value="1"/>
</dbReference>
<sequence length="531" mass="57575">MPSNEKSNAPPNRLPADLDVEVALHTAHNVGNGESSLKRGLKSRHVGMFSIAGAIGTGLLISSGTALSRGGPASMLIAYSFVGLLVLNIMSALGEMAVFMPMDQGFGGYASRLVDPAFGFATGMNYFLKYVVLLANNLTASGIVMQYWLPDINVAVWVVSFAVIIIIINFMPVQYFGETEFVAACIKTVTIVGLMILCLVIDLGGSPQGRIGFRYWKNPGAFNEYLETGSTGRFLGFWASVTNAAFAYMGTEMVGMTFGEAAQPWKTIPKAINATFWRITFFYVGGVFCLGLVVSSSNTRLIDATKADTGAGASPFVVAIVDSGISVLPHIINGCLLVFVLSAANTDIYVASRTLYGLAKDSYAPSLFKFTKGSIPIFAVAVASAFFLLALLNINSGSAVVFGYLVSLSTILGLLNWVSILVTYLFFHQGMTVQEISRENLPFSGHFQKARAQVTLFFTVVIIFTSGFSSFVHEFDPVDFVVSYVGILVFVAWFVSFKLIRKTRFVGFRNMDITTNIITRRYVEELENGIS</sequence>
<feature type="transmembrane region" description="Helical" evidence="7">
    <location>
        <begin position="73"/>
        <end position="93"/>
    </location>
</feature>
<feature type="transmembrane region" description="Helical" evidence="7">
    <location>
        <begin position="275"/>
        <end position="294"/>
    </location>
</feature>
<dbReference type="OMA" id="AAFAYMG"/>
<feature type="transmembrane region" description="Helical" evidence="7">
    <location>
        <begin position="154"/>
        <end position="175"/>
    </location>
</feature>
<feature type="transmembrane region" description="Helical" evidence="7">
    <location>
        <begin position="481"/>
        <end position="500"/>
    </location>
</feature>
<evidence type="ECO:0000256" key="5">
    <source>
        <dbReference type="ARBA" id="ARBA00022989"/>
    </source>
</evidence>
<dbReference type="AlphaFoldDB" id="A0A0U5FV18"/>
<dbReference type="PIRSF" id="PIRSF006060">
    <property type="entry name" value="AA_transporter"/>
    <property type="match status" value="1"/>
</dbReference>
<dbReference type="GO" id="GO:0016020">
    <property type="term" value="C:membrane"/>
    <property type="evidence" value="ECO:0007669"/>
    <property type="project" value="UniProtKB-SubCell"/>
</dbReference>
<dbReference type="InterPro" id="IPR004840">
    <property type="entry name" value="Amino_acid_permease_CS"/>
</dbReference>
<feature type="transmembrane region" description="Helical" evidence="7">
    <location>
        <begin position="454"/>
        <end position="475"/>
    </location>
</feature>
<feature type="transmembrane region" description="Helical" evidence="7">
    <location>
        <begin position="373"/>
        <end position="394"/>
    </location>
</feature>
<dbReference type="InterPro" id="IPR004841">
    <property type="entry name" value="AA-permease/SLC12A_dom"/>
</dbReference>
<keyword evidence="3 7" id="KW-0812">Transmembrane</keyword>
<accession>A0A0U5FV18</accession>
<evidence type="ECO:0000313" key="9">
    <source>
        <dbReference type="EMBL" id="CEL03126.1"/>
    </source>
</evidence>
<keyword evidence="10" id="KW-1185">Reference proteome</keyword>
<reference evidence="10" key="1">
    <citation type="journal article" date="2016" name="Genome Announc.">
        <title>Draft genome sequences of fungus Aspergillus calidoustus.</title>
        <authorList>
            <person name="Horn F."/>
            <person name="Linde J."/>
            <person name="Mattern D.J."/>
            <person name="Walther G."/>
            <person name="Guthke R."/>
            <person name="Scherlach K."/>
            <person name="Martin K."/>
            <person name="Brakhage A.A."/>
            <person name="Petzke L."/>
            <person name="Valiante V."/>
        </authorList>
    </citation>
    <scope>NUCLEOTIDE SEQUENCE [LARGE SCALE GENOMIC DNA]</scope>
    <source>
        <strain evidence="10">SF006504</strain>
    </source>
</reference>
<comment type="subcellular location">
    <subcellularLocation>
        <location evidence="1">Membrane</location>
        <topology evidence="1">Multi-pass membrane protein</topology>
    </subcellularLocation>
</comment>
<dbReference type="PANTHER" id="PTHR43341:SF9">
    <property type="entry name" value="DICARBOXYLIC AMINO ACID PERMEASE"/>
    <property type="match status" value="1"/>
</dbReference>
<evidence type="ECO:0000256" key="6">
    <source>
        <dbReference type="ARBA" id="ARBA00023136"/>
    </source>
</evidence>
<feature type="transmembrane region" description="Helical" evidence="7">
    <location>
        <begin position="46"/>
        <end position="67"/>
    </location>
</feature>